<dbReference type="PANTHER" id="PTHR32282">
    <property type="entry name" value="BINDING PROTEIN TRANSPEPTIDASE, PUTATIVE-RELATED"/>
    <property type="match status" value="1"/>
</dbReference>
<evidence type="ECO:0000256" key="21">
    <source>
        <dbReference type="ARBA" id="ARBA00049902"/>
    </source>
</evidence>
<comment type="similarity">
    <text evidence="4 23">In the C-terminal section; belongs to the transpeptidase family.</text>
</comment>
<feature type="region of interest" description="Disordered" evidence="25">
    <location>
        <begin position="756"/>
        <end position="796"/>
    </location>
</feature>
<keyword evidence="11 23" id="KW-0808">Transferase</keyword>
<evidence type="ECO:0000256" key="26">
    <source>
        <dbReference type="SAM" id="Phobius"/>
    </source>
</evidence>
<evidence type="ECO:0000259" key="29">
    <source>
        <dbReference type="Pfam" id="PF14814"/>
    </source>
</evidence>
<feature type="transmembrane region" description="Helical" evidence="26">
    <location>
        <begin position="20"/>
        <end position="45"/>
    </location>
</feature>
<gene>
    <name evidence="30" type="ORF">HELGO_WM8339</name>
</gene>
<evidence type="ECO:0000256" key="10">
    <source>
        <dbReference type="ARBA" id="ARBA00022676"/>
    </source>
</evidence>
<dbReference type="GO" id="GO:0030288">
    <property type="term" value="C:outer membrane-bounded periplasmic space"/>
    <property type="evidence" value="ECO:0007669"/>
    <property type="project" value="TreeGrafter"/>
</dbReference>
<dbReference type="GO" id="GO:0071555">
    <property type="term" value="P:cell wall organization"/>
    <property type="evidence" value="ECO:0007669"/>
    <property type="project" value="UniProtKB-UniRule"/>
</dbReference>
<dbReference type="InterPro" id="IPR050396">
    <property type="entry name" value="Glycosyltr_51/Transpeptidase"/>
</dbReference>
<dbReference type="GO" id="GO:0008658">
    <property type="term" value="F:penicillin binding"/>
    <property type="evidence" value="ECO:0007669"/>
    <property type="project" value="UniProtKB-UniRule"/>
</dbReference>
<dbReference type="Gene3D" id="3.30.2060.10">
    <property type="entry name" value="Penicillin-binding protein 1b domain"/>
    <property type="match status" value="1"/>
</dbReference>
<sequence>MTSEKSTTSFWGLLLTVSSNIFRVFRILLLVGIILGALFAAAYVLKQDDRVRTQFEGKRWSLPARVFARPLDLYEGQTLFANDLEKELHLLRYRKTSKPVATGQYSRKGNFFKIHTRGFQFAEDVEQERLISISISKGRIRSLKNLSSKTPLNLMRLEPILIGNFYPYHNEDRVLVRLTEVPPLLTEGLVAVEDKNFYNHLGINPTSILRALIANVQEGRKVQGGSTLTQQLVKNYFLTNEQSYKRKANEATMSMLLELHYSKDELLEAYMNEIYLGQNGQRAIHGFGLASQFYFGIPLRELSVDQVALLIGMAKGASYYNPRRFPNRALQRRNLVLDIMAREGVMSTEQVAQAKQRPLGVSKSRPSSTNPFPAYLELVKLQLRRDYQEEDLHNEGLLIFTAMDPIVQLQAEDVLRNRVRKLERGERIPKGKLNGAMVISNVQNGEIQAIVGGREPRYAGYNRAIDARRQIGSVIKPAVYLAALEHSNKFNMSTRISDAPVVVKVGREYWKPRNYDHRDMGGVLFSKSLILSRNTPTVRIGIQTGLDKVIDTIHDLGIHSEIPPYPSILLGTSELAPIEVQQMFQTLASDGTYTPLQAIRSVMDSYGNTLKRYPLNVKQVASPENVYQITYAMNQITRNGTAKYLSKVLPAWKSSAGKTGTTNDKKDSWYAGFTGKHVITVWVGRDDNKPTNLTGGSGALKVWADMIRVLPTRPFKPVTPKNVRWVKIDKDSGLLYNPACGTSVSLPFSAKTMPKRKRKCSVPVVPSSGDRPTWQRPSSPKPAQDQDRPVWQGFGQ</sequence>
<dbReference type="GO" id="GO:0046677">
    <property type="term" value="P:response to antibiotic"/>
    <property type="evidence" value="ECO:0007669"/>
    <property type="project" value="UniProtKB-UniRule"/>
</dbReference>
<evidence type="ECO:0000313" key="30">
    <source>
        <dbReference type="EMBL" id="CAA6827026.1"/>
    </source>
</evidence>
<evidence type="ECO:0000256" key="20">
    <source>
        <dbReference type="ARBA" id="ARBA00034000"/>
    </source>
</evidence>
<evidence type="ECO:0000256" key="9">
    <source>
        <dbReference type="ARBA" id="ARBA00022670"/>
    </source>
</evidence>
<dbReference type="GO" id="GO:0009274">
    <property type="term" value="C:peptidoglycan-based cell wall"/>
    <property type="evidence" value="ECO:0007669"/>
    <property type="project" value="UniProtKB-UniRule"/>
</dbReference>
<evidence type="ECO:0000256" key="8">
    <source>
        <dbReference type="ARBA" id="ARBA00022645"/>
    </source>
</evidence>
<dbReference type="InterPro" id="IPR012338">
    <property type="entry name" value="Beta-lactam/transpept-like"/>
</dbReference>
<feature type="domain" description="Glycosyl transferase family 51" evidence="28">
    <location>
        <begin position="169"/>
        <end position="340"/>
    </location>
</feature>
<feature type="active site" description="Proton donor; for transglycosylase activity" evidence="24">
    <location>
        <position position="193"/>
    </location>
</feature>
<comment type="subcellular location">
    <subcellularLocation>
        <location evidence="2">Cell membrane</location>
    </subcellularLocation>
</comment>
<dbReference type="InterPro" id="IPR001264">
    <property type="entry name" value="Glyco_trans_51"/>
</dbReference>
<evidence type="ECO:0000256" key="12">
    <source>
        <dbReference type="ARBA" id="ARBA00022801"/>
    </source>
</evidence>
<evidence type="ECO:0000256" key="11">
    <source>
        <dbReference type="ARBA" id="ARBA00022679"/>
    </source>
</evidence>
<dbReference type="Pfam" id="PF14814">
    <property type="entry name" value="UB2H"/>
    <property type="match status" value="1"/>
</dbReference>
<evidence type="ECO:0000256" key="17">
    <source>
        <dbReference type="ARBA" id="ARBA00023268"/>
    </source>
</evidence>
<keyword evidence="18 23" id="KW-0961">Cell wall biogenesis/degradation</keyword>
<dbReference type="GO" id="GO:0006508">
    <property type="term" value="P:proteolysis"/>
    <property type="evidence" value="ECO:0007669"/>
    <property type="project" value="UniProtKB-KW"/>
</dbReference>
<dbReference type="Pfam" id="PF00912">
    <property type="entry name" value="Transgly"/>
    <property type="match status" value="1"/>
</dbReference>
<keyword evidence="9" id="KW-0645">Protease</keyword>
<comment type="catalytic activity">
    <reaction evidence="21">
        <text>[GlcNAc-(1-&gt;4)-Mur2Ac(oyl-L-Ala-gamma-D-Glu-L-Lys-D-Ala-D-Ala)](n)-di-trans,octa-cis-undecaprenyl diphosphate + beta-D-GlcNAc-(1-&gt;4)-Mur2Ac(oyl-L-Ala-gamma-D-Glu-L-Lys-D-Ala-D-Ala)-di-trans,octa-cis-undecaprenyl diphosphate = [GlcNAc-(1-&gt;4)-Mur2Ac(oyl-L-Ala-gamma-D-Glu-L-Lys-D-Ala-D-Ala)](n+1)-di-trans,octa-cis-undecaprenyl diphosphate + di-trans,octa-cis-undecaprenyl diphosphate + H(+)</text>
        <dbReference type="Rhea" id="RHEA:23708"/>
        <dbReference type="Rhea" id="RHEA-COMP:9602"/>
        <dbReference type="Rhea" id="RHEA-COMP:9603"/>
        <dbReference type="ChEBI" id="CHEBI:15378"/>
        <dbReference type="ChEBI" id="CHEBI:58405"/>
        <dbReference type="ChEBI" id="CHEBI:60033"/>
        <dbReference type="ChEBI" id="CHEBI:78435"/>
        <dbReference type="EC" id="2.4.99.28"/>
    </reaction>
</comment>
<keyword evidence="7" id="KW-1003">Cell membrane</keyword>
<evidence type="ECO:0000259" key="28">
    <source>
        <dbReference type="Pfam" id="PF00912"/>
    </source>
</evidence>
<evidence type="ECO:0000256" key="7">
    <source>
        <dbReference type="ARBA" id="ARBA00022475"/>
    </source>
</evidence>
<dbReference type="GO" id="GO:0009002">
    <property type="term" value="F:serine-type D-Ala-D-Ala carboxypeptidase activity"/>
    <property type="evidence" value="ECO:0007669"/>
    <property type="project" value="UniProtKB-EC"/>
</dbReference>
<dbReference type="SUPFAM" id="SSF56601">
    <property type="entry name" value="beta-lactamase/transpeptidase-like"/>
    <property type="match status" value="1"/>
</dbReference>
<evidence type="ECO:0000256" key="15">
    <source>
        <dbReference type="ARBA" id="ARBA00023136"/>
    </source>
</evidence>
<evidence type="ECO:0000256" key="5">
    <source>
        <dbReference type="ARBA" id="ARBA00007739"/>
    </source>
</evidence>
<evidence type="ECO:0000256" key="6">
    <source>
        <dbReference type="ARBA" id="ARBA00018637"/>
    </source>
</evidence>
<keyword evidence="10 23" id="KW-0328">Glycosyltransferase</keyword>
<evidence type="ECO:0000256" key="3">
    <source>
        <dbReference type="ARBA" id="ARBA00004752"/>
    </source>
</evidence>
<dbReference type="AlphaFoldDB" id="A0A6S6UGD0"/>
<comment type="similarity">
    <text evidence="5 23">In the N-terminal section; belongs to the glycosyltransferase 51 family.</text>
</comment>
<evidence type="ECO:0000256" key="14">
    <source>
        <dbReference type="ARBA" id="ARBA00022984"/>
    </source>
</evidence>
<evidence type="ECO:0000259" key="27">
    <source>
        <dbReference type="Pfam" id="PF00905"/>
    </source>
</evidence>
<evidence type="ECO:0000256" key="25">
    <source>
        <dbReference type="SAM" id="MobiDB-lite"/>
    </source>
</evidence>
<keyword evidence="26" id="KW-1133">Transmembrane helix</keyword>
<evidence type="ECO:0000256" key="19">
    <source>
        <dbReference type="ARBA" id="ARBA00032454"/>
    </source>
</evidence>
<feature type="domain" description="Penicillin-binding protein transpeptidase" evidence="27">
    <location>
        <begin position="435"/>
        <end position="692"/>
    </location>
</feature>
<evidence type="ECO:0000256" key="1">
    <source>
        <dbReference type="ARBA" id="ARBA00002624"/>
    </source>
</evidence>
<evidence type="ECO:0000256" key="2">
    <source>
        <dbReference type="ARBA" id="ARBA00004236"/>
    </source>
</evidence>
<keyword evidence="12 30" id="KW-0378">Hydrolase</keyword>
<feature type="active site" description="Acyl-ester intermediate; for transpeptidase activity" evidence="24">
    <location>
        <position position="473"/>
    </location>
</feature>
<dbReference type="GO" id="GO:0005886">
    <property type="term" value="C:plasma membrane"/>
    <property type="evidence" value="ECO:0007669"/>
    <property type="project" value="UniProtKB-SubCell"/>
</dbReference>
<keyword evidence="16" id="KW-0046">Antibiotic resistance</keyword>
<proteinExistence type="inferred from homology"/>
<accession>A0A6S6UGD0</accession>
<reference evidence="30" key="1">
    <citation type="submission" date="2020-01" db="EMBL/GenBank/DDBJ databases">
        <authorList>
            <person name="Meier V. D."/>
            <person name="Meier V D."/>
        </authorList>
    </citation>
    <scope>NUCLEOTIDE SEQUENCE</scope>
    <source>
        <strain evidence="30">HLG_WM_MAG_07</strain>
    </source>
</reference>
<dbReference type="GO" id="GO:0008955">
    <property type="term" value="F:peptidoglycan glycosyltransferase activity"/>
    <property type="evidence" value="ECO:0007669"/>
    <property type="project" value="UniProtKB-UniRule"/>
</dbReference>
<keyword evidence="17" id="KW-0511">Multifunctional enzyme</keyword>
<dbReference type="GO" id="GO:0009252">
    <property type="term" value="P:peptidoglycan biosynthetic process"/>
    <property type="evidence" value="ECO:0007669"/>
    <property type="project" value="UniProtKB-UniRule"/>
</dbReference>
<dbReference type="InterPro" id="IPR001460">
    <property type="entry name" value="PCN-bd_Tpept"/>
</dbReference>
<dbReference type="InterPro" id="IPR036950">
    <property type="entry name" value="PBP_transglycosylase"/>
</dbReference>
<dbReference type="PIRSF" id="PIRSF002799">
    <property type="entry name" value="PBP_1b"/>
    <property type="match status" value="1"/>
</dbReference>
<dbReference type="UniPathway" id="UPA00219"/>
<evidence type="ECO:0000256" key="4">
    <source>
        <dbReference type="ARBA" id="ARBA00007090"/>
    </source>
</evidence>
<dbReference type="Pfam" id="PF00905">
    <property type="entry name" value="Transpeptidase"/>
    <property type="match status" value="1"/>
</dbReference>
<keyword evidence="13 23" id="KW-0133">Cell shape</keyword>
<dbReference type="FunFam" id="1.10.3810.10:FF:000001">
    <property type="entry name" value="Penicillin-binding protein 1A"/>
    <property type="match status" value="1"/>
</dbReference>
<comment type="function">
    <text evidence="1 23">Cell wall formation. Synthesis of cross-linked peptidoglycan from the lipid intermediates. The enzyme has a penicillin-insensitive transglycosylase N-terminal domain (formation of linear glycan strands) and a penicillin-sensitive transpeptidase C-terminal domain (cross-linking of the peptide subunits).</text>
</comment>
<dbReference type="Gene3D" id="3.40.710.10">
    <property type="entry name" value="DD-peptidase/beta-lactamase superfamily"/>
    <property type="match status" value="1"/>
</dbReference>
<evidence type="ECO:0000256" key="18">
    <source>
        <dbReference type="ARBA" id="ARBA00023316"/>
    </source>
</evidence>
<dbReference type="InterPro" id="IPR023346">
    <property type="entry name" value="Lysozyme-like_dom_sf"/>
</dbReference>
<evidence type="ECO:0000256" key="13">
    <source>
        <dbReference type="ARBA" id="ARBA00022960"/>
    </source>
</evidence>
<protein>
    <recommendedName>
        <fullName evidence="6 22">Penicillin-binding protein 1B</fullName>
        <shortName evidence="23">PBP-1b</shortName>
        <shortName evidence="23">PBP1b</shortName>
    </recommendedName>
    <alternativeName>
        <fullName evidence="19 23">Murein polymerase</fullName>
    </alternativeName>
</protein>
<evidence type="ECO:0000256" key="24">
    <source>
        <dbReference type="PIRSR" id="PIRSR002799-1"/>
    </source>
</evidence>
<dbReference type="EMBL" id="CACVAY010000139">
    <property type="protein sequence ID" value="CAA6827026.1"/>
    <property type="molecule type" value="Genomic_DNA"/>
</dbReference>
<feature type="domain" description="Bifunctional transglycosylase second" evidence="29">
    <location>
        <begin position="73"/>
        <end position="157"/>
    </location>
</feature>
<keyword evidence="26" id="KW-0812">Transmembrane</keyword>
<evidence type="ECO:0000256" key="22">
    <source>
        <dbReference type="NCBIfam" id="TIGR02071"/>
    </source>
</evidence>
<comment type="catalytic activity">
    <reaction evidence="20">
        <text>Preferential cleavage: (Ac)2-L-Lys-D-Ala-|-D-Ala. Also transpeptidation of peptidyl-alanyl moieties that are N-acyl substituents of D-alanine.</text>
        <dbReference type="EC" id="3.4.16.4"/>
    </reaction>
</comment>
<dbReference type="NCBIfam" id="TIGR02071">
    <property type="entry name" value="PBP_1b"/>
    <property type="match status" value="1"/>
</dbReference>
<dbReference type="GO" id="GO:0008360">
    <property type="term" value="P:regulation of cell shape"/>
    <property type="evidence" value="ECO:0007669"/>
    <property type="project" value="UniProtKB-UniRule"/>
</dbReference>
<dbReference type="Gene3D" id="1.10.3810.10">
    <property type="entry name" value="Biosynthetic peptidoglycan transglycosylase-like"/>
    <property type="match status" value="1"/>
</dbReference>
<dbReference type="PANTHER" id="PTHR32282:SF11">
    <property type="entry name" value="PENICILLIN-BINDING PROTEIN 1B"/>
    <property type="match status" value="1"/>
</dbReference>
<keyword evidence="8" id="KW-0121">Carboxypeptidase</keyword>
<dbReference type="InterPro" id="IPR011813">
    <property type="entry name" value="PBP_1b"/>
</dbReference>
<evidence type="ECO:0000256" key="23">
    <source>
        <dbReference type="PIRNR" id="PIRNR002799"/>
    </source>
</evidence>
<dbReference type="SUPFAM" id="SSF53955">
    <property type="entry name" value="Lysozyme-like"/>
    <property type="match status" value="1"/>
</dbReference>
<name>A0A6S6UGD0_9GAMM</name>
<keyword evidence="15 26" id="KW-0472">Membrane</keyword>
<dbReference type="InterPro" id="IPR028166">
    <property type="entry name" value="UB2H"/>
</dbReference>
<evidence type="ECO:0000256" key="16">
    <source>
        <dbReference type="ARBA" id="ARBA00023251"/>
    </source>
</evidence>
<keyword evidence="14 23" id="KW-0573">Peptidoglycan synthesis</keyword>
<comment type="pathway">
    <text evidence="3 23">Cell wall biogenesis; peptidoglycan biosynthesis.</text>
</comment>
<organism evidence="30">
    <name type="scientific">uncultured Thiotrichaceae bacterium</name>
    <dbReference type="NCBI Taxonomy" id="298394"/>
    <lineage>
        <taxon>Bacteria</taxon>
        <taxon>Pseudomonadati</taxon>
        <taxon>Pseudomonadota</taxon>
        <taxon>Gammaproteobacteria</taxon>
        <taxon>Thiotrichales</taxon>
        <taxon>Thiotrichaceae</taxon>
        <taxon>environmental samples</taxon>
    </lineage>
</organism>